<dbReference type="KEGG" id="rmb:K529_003250"/>
<dbReference type="Proteomes" id="UP000013243">
    <property type="component" value="Chromosome"/>
</dbReference>
<reference evidence="2 3" key="1">
    <citation type="journal article" date="2016" name="ISME J.">
        <title>Global occurrence and heterogeneity of the Roseobacter-clade species Ruegeria mobilis.</title>
        <authorList>
            <person name="Sonnenschein E."/>
            <person name="Gram L."/>
        </authorList>
    </citation>
    <scope>NUCLEOTIDE SEQUENCE [LARGE SCALE GENOMIC DNA]</scope>
    <source>
        <strain evidence="2 3">F1926</strain>
    </source>
</reference>
<evidence type="ECO:0000313" key="2">
    <source>
        <dbReference type="EMBL" id="ANP39774.1"/>
    </source>
</evidence>
<accession>A0A1B0ZZL3</accession>
<proteinExistence type="predicted"/>
<dbReference type="STRING" id="1265309.K529_003250"/>
<dbReference type="GeneID" id="28248816"/>
<gene>
    <name evidence="2" type="ORF">K529_003250</name>
</gene>
<evidence type="ECO:0000313" key="3">
    <source>
        <dbReference type="Proteomes" id="UP000013243"/>
    </source>
</evidence>
<dbReference type="OrthoDB" id="7644647at2"/>
<dbReference type="RefSeq" id="WP_046002426.1">
    <property type="nucleotide sequence ID" value="NZ_CP015230.1"/>
</dbReference>
<feature type="region of interest" description="Disordered" evidence="1">
    <location>
        <begin position="1"/>
        <end position="30"/>
    </location>
</feature>
<organism evidence="2 3">
    <name type="scientific">Tritonibacter mobilis F1926</name>
    <dbReference type="NCBI Taxonomy" id="1265309"/>
    <lineage>
        <taxon>Bacteria</taxon>
        <taxon>Pseudomonadati</taxon>
        <taxon>Pseudomonadota</taxon>
        <taxon>Alphaproteobacteria</taxon>
        <taxon>Rhodobacterales</taxon>
        <taxon>Paracoccaceae</taxon>
        <taxon>Tritonibacter</taxon>
    </lineage>
</organism>
<dbReference type="EMBL" id="CP015230">
    <property type="protein sequence ID" value="ANP39774.1"/>
    <property type="molecule type" value="Genomic_DNA"/>
</dbReference>
<evidence type="ECO:0000256" key="1">
    <source>
        <dbReference type="SAM" id="MobiDB-lite"/>
    </source>
</evidence>
<sequence length="209" mass="22574">MSLGTGRGAEQGAEQGTGSVPGLGHNGGPSMEPGVLWRTHAWRSAQKKLMPNTIPKLVLQMRLKRAAELGMDYKTYAKVRQTSGQDVLGLLFSANALRLLRDPHLPDLERAALARVEHAGRLALIYRPLAPEVVEAINPEIDIAGPAPVFTESWGAMRDKVQSVMRQRGLSGASVVVIGDAPLEREWTTAGRAAAYLSAAEYFKNSAHN</sequence>
<dbReference type="AlphaFoldDB" id="A0A1B0ZZL3"/>
<name>A0A1B0ZZL3_9RHOB</name>
<protein>
    <submittedName>
        <fullName evidence="2">Uncharacterized protein</fullName>
    </submittedName>
</protein>